<dbReference type="Proteomes" id="UP000654075">
    <property type="component" value="Unassembled WGS sequence"/>
</dbReference>
<feature type="non-terminal residue" evidence="2">
    <location>
        <position position="1"/>
    </location>
</feature>
<dbReference type="AlphaFoldDB" id="A0A813HP43"/>
<feature type="compositionally biased region" description="Low complexity" evidence="1">
    <location>
        <begin position="197"/>
        <end position="209"/>
    </location>
</feature>
<evidence type="ECO:0000313" key="2">
    <source>
        <dbReference type="EMBL" id="CAE8639175.1"/>
    </source>
</evidence>
<feature type="compositionally biased region" description="Basic and acidic residues" evidence="1">
    <location>
        <begin position="92"/>
        <end position="104"/>
    </location>
</feature>
<feature type="region of interest" description="Disordered" evidence="1">
    <location>
        <begin position="73"/>
        <end position="217"/>
    </location>
</feature>
<dbReference type="EMBL" id="CAJNNV010032173">
    <property type="protein sequence ID" value="CAE8639175.1"/>
    <property type="molecule type" value="Genomic_DNA"/>
</dbReference>
<feature type="compositionally biased region" description="Low complexity" evidence="1">
    <location>
        <begin position="117"/>
        <end position="134"/>
    </location>
</feature>
<evidence type="ECO:0000256" key="1">
    <source>
        <dbReference type="SAM" id="MobiDB-lite"/>
    </source>
</evidence>
<feature type="non-terminal residue" evidence="2">
    <location>
        <position position="217"/>
    </location>
</feature>
<evidence type="ECO:0000313" key="3">
    <source>
        <dbReference type="Proteomes" id="UP000654075"/>
    </source>
</evidence>
<keyword evidence="3" id="KW-1185">Reference proteome</keyword>
<protein>
    <submittedName>
        <fullName evidence="2">Uncharacterized protein</fullName>
    </submittedName>
</protein>
<reference evidence="2" key="1">
    <citation type="submission" date="2021-02" db="EMBL/GenBank/DDBJ databases">
        <authorList>
            <person name="Dougan E. K."/>
            <person name="Rhodes N."/>
            <person name="Thang M."/>
            <person name="Chan C."/>
        </authorList>
    </citation>
    <scope>NUCLEOTIDE SEQUENCE</scope>
</reference>
<feature type="compositionally biased region" description="Acidic residues" evidence="1">
    <location>
        <begin position="164"/>
        <end position="182"/>
    </location>
</feature>
<proteinExistence type="predicted"/>
<sequence length="217" mass="22748">AAYPSASSLSRLPGPAQSTGKVRYTLGEHLGGNAFGQALGWAASGLSGAFQGVFEEGSDDRMECDTTCTGRGQHFSRPDTLAFGDQPWAALPERRRPLREERRPLPGLSPAEGGLDGALLGSSSSSSSAATGRSHPSGLSFPTAKPGQSFGRDQAPGGGFIQEEGLETEGDSDQDQDQDQEEWEPHSPPAQPRPRKSGTSGRLRGLAGRRTLDGNSD</sequence>
<feature type="region of interest" description="Disordered" evidence="1">
    <location>
        <begin position="1"/>
        <end position="20"/>
    </location>
</feature>
<accession>A0A813HP43</accession>
<gene>
    <name evidence="2" type="ORF">PGLA1383_LOCUS54223</name>
</gene>
<organism evidence="2 3">
    <name type="scientific">Polarella glacialis</name>
    <name type="common">Dinoflagellate</name>
    <dbReference type="NCBI Taxonomy" id="89957"/>
    <lineage>
        <taxon>Eukaryota</taxon>
        <taxon>Sar</taxon>
        <taxon>Alveolata</taxon>
        <taxon>Dinophyceae</taxon>
        <taxon>Suessiales</taxon>
        <taxon>Suessiaceae</taxon>
        <taxon>Polarella</taxon>
    </lineage>
</organism>
<name>A0A813HP43_POLGL</name>
<comment type="caution">
    <text evidence="2">The sequence shown here is derived from an EMBL/GenBank/DDBJ whole genome shotgun (WGS) entry which is preliminary data.</text>
</comment>